<dbReference type="InterPro" id="IPR050744">
    <property type="entry name" value="AI-2_Isomerase_LsrG"/>
</dbReference>
<dbReference type="Gene3D" id="3.30.70.100">
    <property type="match status" value="1"/>
</dbReference>
<dbReference type="InterPro" id="IPR011008">
    <property type="entry name" value="Dimeric_a/b-barrel"/>
</dbReference>
<dbReference type="Pfam" id="PF03992">
    <property type="entry name" value="ABM"/>
    <property type="match status" value="1"/>
</dbReference>
<evidence type="ECO:0000313" key="5">
    <source>
        <dbReference type="Proteomes" id="UP000011593"/>
    </source>
</evidence>
<dbReference type="eggNOG" id="arCOG04806">
    <property type="taxonomic scope" value="Archaea"/>
</dbReference>
<reference evidence="3 5" key="3">
    <citation type="journal article" date="2014" name="PLoS Genet.">
        <title>Phylogenetically driven sequencing of extremely halophilic archaea reveals strategies for static and dynamic osmo-response.</title>
        <authorList>
            <person name="Becker E.A."/>
            <person name="Seitzer P.M."/>
            <person name="Tritt A."/>
            <person name="Larsen D."/>
            <person name="Krusor M."/>
            <person name="Yao A.I."/>
            <person name="Wu D."/>
            <person name="Madern D."/>
            <person name="Eisen J.A."/>
            <person name="Darling A.E."/>
            <person name="Facciotti M.T."/>
        </authorList>
    </citation>
    <scope>NUCLEOTIDE SEQUENCE [LARGE SCALE GENOMIC DNA]</scope>
    <source>
        <strain evidence="3 5">DSM 15624</strain>
    </source>
</reference>
<proteinExistence type="predicted"/>
<evidence type="ECO:0000313" key="2">
    <source>
        <dbReference type="EMBL" id="AGB32568.1"/>
    </source>
</evidence>
<dbReference type="STRING" id="797303.Natpe_2766"/>
<dbReference type="PATRIC" id="fig|797303.5.peg.2606"/>
<dbReference type="HOGENOM" id="CLU_131496_11_0_2"/>
<protein>
    <submittedName>
        <fullName evidence="3">Antibiotic biosynthesis monooxygenase</fullName>
    </submittedName>
</protein>
<dbReference type="PANTHER" id="PTHR33336">
    <property type="entry name" value="QUINOL MONOOXYGENASE YGIN-RELATED"/>
    <property type="match status" value="1"/>
</dbReference>
<evidence type="ECO:0000259" key="1">
    <source>
        <dbReference type="PROSITE" id="PS51725"/>
    </source>
</evidence>
<keyword evidence="5" id="KW-1185">Reference proteome</keyword>
<dbReference type="OrthoDB" id="8931at2157"/>
<dbReference type="KEGG" id="npe:Natpe_2766"/>
<keyword evidence="3" id="KW-0503">Monooxygenase</keyword>
<sequence length="104" mass="11547">MPGTIVIHASFPIDPDRREEALELIADLVAESQAEDGILDYRATTDIAEPNVVRFFERYEDEAAVGAHARSDHYQEFEATLPDLLAGEPEVTRFDVDSAADVEL</sequence>
<dbReference type="GeneID" id="14333346"/>
<reference evidence="4" key="2">
    <citation type="submission" date="2012-02" db="EMBL/GenBank/DDBJ databases">
        <title>Complete sequence of chromosome of Natrinema pellirubrum DSM 15624.</title>
        <authorList>
            <person name="Lucas S."/>
            <person name="Han J."/>
            <person name="Lapidus A."/>
            <person name="Cheng J.-F."/>
            <person name="Goodwin L."/>
            <person name="Pitluck S."/>
            <person name="Peters L."/>
            <person name="Teshima H."/>
            <person name="Detter J.C."/>
            <person name="Han C."/>
            <person name="Tapia R."/>
            <person name="Land M."/>
            <person name="Hauser L."/>
            <person name="Kyrpides N."/>
            <person name="Ivanova N."/>
            <person name="Pagani I."/>
            <person name="Sproer C."/>
            <person name="Anderson I."/>
            <person name="Woyke T."/>
        </authorList>
    </citation>
    <scope>NUCLEOTIDE SEQUENCE [LARGE SCALE GENOMIC DNA]</scope>
    <source>
        <strain evidence="4">DSM 15624 / JCM 10476 / NCIMB 786</strain>
    </source>
</reference>
<organism evidence="2 4">
    <name type="scientific">Natrinema pellirubrum (strain DSM 15624 / CIP 106293 / JCM 10476 / NCIMB 786 / 157)</name>
    <dbReference type="NCBI Taxonomy" id="797303"/>
    <lineage>
        <taxon>Archaea</taxon>
        <taxon>Methanobacteriati</taxon>
        <taxon>Methanobacteriota</taxon>
        <taxon>Stenosarchaea group</taxon>
        <taxon>Halobacteria</taxon>
        <taxon>Halobacteriales</taxon>
        <taxon>Natrialbaceae</taxon>
        <taxon>Natrinema</taxon>
    </lineage>
</organism>
<dbReference type="PANTHER" id="PTHR33336:SF15">
    <property type="entry name" value="ABM DOMAIN-CONTAINING PROTEIN"/>
    <property type="match status" value="1"/>
</dbReference>
<dbReference type="SUPFAM" id="SSF54909">
    <property type="entry name" value="Dimeric alpha+beta barrel"/>
    <property type="match status" value="1"/>
</dbReference>
<dbReference type="AlphaFoldDB" id="L0JNZ4"/>
<gene>
    <name evidence="2" type="ordered locus">Natpe_2766</name>
    <name evidence="3" type="ORF">C488_12918</name>
</gene>
<dbReference type="Proteomes" id="UP000011593">
    <property type="component" value="Unassembled WGS sequence"/>
</dbReference>
<name>L0JNZ4_NATP1</name>
<reference evidence="2" key="1">
    <citation type="submission" date="2012-02" db="EMBL/GenBank/DDBJ databases">
        <title>Complete sequence of chromosome of Natrinema pellirubrum DSM 15624.</title>
        <authorList>
            <consortium name="US DOE Joint Genome Institute"/>
            <person name="Lucas S."/>
            <person name="Han J."/>
            <person name="Lapidus A."/>
            <person name="Cheng J.-F."/>
            <person name="Goodwin L."/>
            <person name="Pitluck S."/>
            <person name="Peters L."/>
            <person name="Teshima H."/>
            <person name="Detter J.C."/>
            <person name="Han C."/>
            <person name="Tapia R."/>
            <person name="Land M."/>
            <person name="Hauser L."/>
            <person name="Kyrpides N."/>
            <person name="Ivanova N."/>
            <person name="Pagani I."/>
            <person name="Sproer C."/>
            <person name="Anderson I."/>
            <person name="Woyke T."/>
        </authorList>
    </citation>
    <scope>NUCLEOTIDE SEQUENCE</scope>
    <source>
        <strain evidence="2">DSM 15624</strain>
    </source>
</reference>
<evidence type="ECO:0000313" key="3">
    <source>
        <dbReference type="EMBL" id="ELY73704.1"/>
    </source>
</evidence>
<dbReference type="EMBL" id="AOIE01000076">
    <property type="protein sequence ID" value="ELY73704.1"/>
    <property type="molecule type" value="Genomic_DNA"/>
</dbReference>
<dbReference type="Proteomes" id="UP000010843">
    <property type="component" value="Chromosome"/>
</dbReference>
<dbReference type="InterPro" id="IPR007138">
    <property type="entry name" value="ABM_dom"/>
</dbReference>
<feature type="domain" description="ABM" evidence="1">
    <location>
        <begin position="5"/>
        <end position="94"/>
    </location>
</feature>
<dbReference type="PROSITE" id="PS51725">
    <property type="entry name" value="ABM"/>
    <property type="match status" value="1"/>
</dbReference>
<keyword evidence="3" id="KW-0560">Oxidoreductase</keyword>
<dbReference type="RefSeq" id="WP_006181950.1">
    <property type="nucleotide sequence ID" value="NC_019962.1"/>
</dbReference>
<accession>L0JNZ4</accession>
<evidence type="ECO:0000313" key="4">
    <source>
        <dbReference type="Proteomes" id="UP000010843"/>
    </source>
</evidence>
<dbReference type="EMBL" id="CP003372">
    <property type="protein sequence ID" value="AGB32568.1"/>
    <property type="molecule type" value="Genomic_DNA"/>
</dbReference>
<dbReference type="GO" id="GO:0004497">
    <property type="term" value="F:monooxygenase activity"/>
    <property type="evidence" value="ECO:0007669"/>
    <property type="project" value="UniProtKB-KW"/>
</dbReference>